<dbReference type="SUPFAM" id="SSF55781">
    <property type="entry name" value="GAF domain-like"/>
    <property type="match status" value="1"/>
</dbReference>
<accession>A0A7C1FQZ0</accession>
<keyword evidence="7" id="KW-0902">Two-component regulatory system</keyword>
<evidence type="ECO:0000256" key="6">
    <source>
        <dbReference type="ARBA" id="ARBA00022989"/>
    </source>
</evidence>
<keyword evidence="5" id="KW-0418">Kinase</keyword>
<evidence type="ECO:0000256" key="2">
    <source>
        <dbReference type="ARBA" id="ARBA00022475"/>
    </source>
</evidence>
<dbReference type="Gene3D" id="3.30.565.10">
    <property type="entry name" value="Histidine kinase-like ATPase, C-terminal domain"/>
    <property type="match status" value="1"/>
</dbReference>
<keyword evidence="4" id="KW-0812">Transmembrane</keyword>
<dbReference type="InterPro" id="IPR050482">
    <property type="entry name" value="Sensor_HK_TwoCompSys"/>
</dbReference>
<protein>
    <recommendedName>
        <fullName evidence="9">Signal transduction histidine kinase subgroup 3 dimerisation and phosphoacceptor domain-containing protein</fullName>
    </recommendedName>
</protein>
<dbReference type="GO" id="GO:0000155">
    <property type="term" value="F:phosphorelay sensor kinase activity"/>
    <property type="evidence" value="ECO:0007669"/>
    <property type="project" value="InterPro"/>
</dbReference>
<dbReference type="SUPFAM" id="SSF55874">
    <property type="entry name" value="ATPase domain of HSP90 chaperone/DNA topoisomerase II/histidine kinase"/>
    <property type="match status" value="1"/>
</dbReference>
<keyword evidence="8" id="KW-0472">Membrane</keyword>
<sequence>MSDRRLRWLSREKIIPREGAVRGPDTALPSWFDHLVDLVVRIPVQGLAWGEVAGLVRQALAADLVRLWTYRPEEGLRLLAQSGEATELPKEVTRPAPVGFESLPPRTLVTGPLAGTSWETVLSQVDQTEFWRDKIAQVLVLPLHTGGRVVGRLDVGRRRALAFAEPDRAHAMLLAGMLGLLIGQLVSRPEPSASERAALLLRDALATATSAREATVRLLEAVRWRSRAETMLLVRWTREERAELVASVGAPGVQPDPAAFASARIAMILRGVFLQGRAQEWREGTTVGLLFPTGVSSVLAVPLPEHVETTRGLILAAWRESDAEGEEEARALLAALGADFMSLLVLINGEEQLSGARAHAQWLEEVAGALVEQGEPGAVARAVWYLLAGRFSVSAVGLVLRRGTELAWLWVANGRPQALRRDVAGDSPLAPYLTAGRVTRLDTEQWERWRAVLPQDLRPVSGLVAPFPNGEGAVVVSSERTLEPEIEGWLERLAAAIGPHAQALSQRVDESVARERRERALVDTLTTEERERRELVEAIHDRVLQGLASSLYRIELTLRRAEQQPIEQTVLELEQVRDLLADQIATLRDTIFRLRPASLDHLGLVAALRDYFSQLERTRGIDVEFLGELRERPAPDIEERLYRIVQIVIEQARLPAGISRLAIRLRQRRDGAVLLVLADDGRWLGQEMWERLPGIALAEEWVRLSGGTMQATGLAGGGTAVAIAMPARRERT</sequence>
<evidence type="ECO:0000256" key="5">
    <source>
        <dbReference type="ARBA" id="ARBA00022777"/>
    </source>
</evidence>
<evidence type="ECO:0000313" key="10">
    <source>
        <dbReference type="EMBL" id="HEF65695.1"/>
    </source>
</evidence>
<reference evidence="10" key="1">
    <citation type="journal article" date="2020" name="mSystems">
        <title>Genome- and Community-Level Interaction Insights into Carbon Utilization and Element Cycling Functions of Hydrothermarchaeota in Hydrothermal Sediment.</title>
        <authorList>
            <person name="Zhou Z."/>
            <person name="Liu Y."/>
            <person name="Xu W."/>
            <person name="Pan J."/>
            <person name="Luo Z.H."/>
            <person name="Li M."/>
        </authorList>
    </citation>
    <scope>NUCLEOTIDE SEQUENCE [LARGE SCALE GENOMIC DNA]</scope>
    <source>
        <strain evidence="10">SpSt-222</strain>
    </source>
</reference>
<dbReference type="GO" id="GO:0005886">
    <property type="term" value="C:plasma membrane"/>
    <property type="evidence" value="ECO:0007669"/>
    <property type="project" value="UniProtKB-SubCell"/>
</dbReference>
<dbReference type="Pfam" id="PF07730">
    <property type="entry name" value="HisKA_3"/>
    <property type="match status" value="1"/>
</dbReference>
<evidence type="ECO:0000256" key="1">
    <source>
        <dbReference type="ARBA" id="ARBA00004651"/>
    </source>
</evidence>
<dbReference type="InterPro" id="IPR011712">
    <property type="entry name" value="Sig_transdc_His_kin_sub3_dim/P"/>
</dbReference>
<dbReference type="GO" id="GO:0046983">
    <property type="term" value="F:protein dimerization activity"/>
    <property type="evidence" value="ECO:0007669"/>
    <property type="project" value="InterPro"/>
</dbReference>
<evidence type="ECO:0000256" key="8">
    <source>
        <dbReference type="ARBA" id="ARBA00023136"/>
    </source>
</evidence>
<dbReference type="EMBL" id="DSJL01000011">
    <property type="protein sequence ID" value="HEF65695.1"/>
    <property type="molecule type" value="Genomic_DNA"/>
</dbReference>
<keyword evidence="3" id="KW-0808">Transferase</keyword>
<gene>
    <name evidence="10" type="ORF">ENP47_08880</name>
</gene>
<keyword evidence="6" id="KW-1133">Transmembrane helix</keyword>
<evidence type="ECO:0000259" key="9">
    <source>
        <dbReference type="Pfam" id="PF07730"/>
    </source>
</evidence>
<dbReference type="InterPro" id="IPR036890">
    <property type="entry name" value="HATPase_C_sf"/>
</dbReference>
<feature type="domain" description="Signal transduction histidine kinase subgroup 3 dimerisation and phosphoacceptor" evidence="9">
    <location>
        <begin position="531"/>
        <end position="599"/>
    </location>
</feature>
<dbReference type="AlphaFoldDB" id="A0A7C1FQZ0"/>
<evidence type="ECO:0000256" key="3">
    <source>
        <dbReference type="ARBA" id="ARBA00022679"/>
    </source>
</evidence>
<proteinExistence type="predicted"/>
<evidence type="ECO:0000256" key="4">
    <source>
        <dbReference type="ARBA" id="ARBA00022692"/>
    </source>
</evidence>
<organism evidence="10">
    <name type="scientific">Thermomicrobium roseum</name>
    <dbReference type="NCBI Taxonomy" id="500"/>
    <lineage>
        <taxon>Bacteria</taxon>
        <taxon>Pseudomonadati</taxon>
        <taxon>Thermomicrobiota</taxon>
        <taxon>Thermomicrobia</taxon>
        <taxon>Thermomicrobiales</taxon>
        <taxon>Thermomicrobiaceae</taxon>
        <taxon>Thermomicrobium</taxon>
    </lineage>
</organism>
<evidence type="ECO:0000256" key="7">
    <source>
        <dbReference type="ARBA" id="ARBA00023012"/>
    </source>
</evidence>
<dbReference type="PANTHER" id="PTHR24421">
    <property type="entry name" value="NITRATE/NITRITE SENSOR PROTEIN NARX-RELATED"/>
    <property type="match status" value="1"/>
</dbReference>
<name>A0A7C1FQZ0_THERO</name>
<comment type="caution">
    <text evidence="10">The sequence shown here is derived from an EMBL/GenBank/DDBJ whole genome shotgun (WGS) entry which is preliminary data.</text>
</comment>
<keyword evidence="2" id="KW-1003">Cell membrane</keyword>
<dbReference type="PANTHER" id="PTHR24421:SF37">
    <property type="entry name" value="SENSOR HISTIDINE KINASE NARS"/>
    <property type="match status" value="1"/>
</dbReference>
<comment type="subcellular location">
    <subcellularLocation>
        <location evidence="1">Cell membrane</location>
        <topology evidence="1">Multi-pass membrane protein</topology>
    </subcellularLocation>
</comment>
<dbReference type="InterPro" id="IPR029016">
    <property type="entry name" value="GAF-like_dom_sf"/>
</dbReference>
<dbReference type="Gene3D" id="3.30.450.40">
    <property type="match status" value="1"/>
</dbReference>